<proteinExistence type="predicted"/>
<evidence type="ECO:0000313" key="3">
    <source>
        <dbReference type="Proteomes" id="UP000664132"/>
    </source>
</evidence>
<reference evidence="2" key="1">
    <citation type="submission" date="2021-02" db="EMBL/GenBank/DDBJ databases">
        <title>Genome sequence Cadophora malorum strain M34.</title>
        <authorList>
            <person name="Stefanovic E."/>
            <person name="Vu D."/>
            <person name="Scully C."/>
            <person name="Dijksterhuis J."/>
            <person name="Roader J."/>
            <person name="Houbraken J."/>
        </authorList>
    </citation>
    <scope>NUCLEOTIDE SEQUENCE</scope>
    <source>
        <strain evidence="2">M34</strain>
    </source>
</reference>
<dbReference type="EMBL" id="JAFJYH010000035">
    <property type="protein sequence ID" value="KAG4423361.1"/>
    <property type="molecule type" value="Genomic_DNA"/>
</dbReference>
<gene>
    <name evidence="2" type="ORF">IFR04_003465</name>
</gene>
<name>A0A8H7WEK5_9HELO</name>
<dbReference type="Proteomes" id="UP000664132">
    <property type="component" value="Unassembled WGS sequence"/>
</dbReference>
<accession>A0A8H7WEK5</accession>
<protein>
    <recommendedName>
        <fullName evidence="4">Cbs domain-containing protein</fullName>
    </recommendedName>
</protein>
<keyword evidence="3" id="KW-1185">Reference proteome</keyword>
<evidence type="ECO:0000256" key="1">
    <source>
        <dbReference type="SAM" id="MobiDB-lite"/>
    </source>
</evidence>
<sequence length="579" mass="65324">MKWPLSSRRLLLSRSRHDFDRAPVALPAGHLKFDESSGQMYTETTVSTQSREERDWTRSHHMILKSAKHQPRPQNGTRSLVDSAVETILKNLLDLTLEGVDCLPKTMVLRVWNLASERYIIPFCVWEIFSKVLRYEKDIPLSLLRFRHVIPSPRMTLQTYTTTLTSLHFDFLASLSLTTTFPVPQLVKLSSIKNLAILEIVHAPGDGAQSGISDRLIRAWHQAALDDGAFSVLRILKLWNHKEVTETSLTYLNSFPILALFDVRSCSFDTRSRALARTLGWTSTLDVGILSFFEAMCVERAVVKRATDEKNPLPIRRALSHQLDEDSIVTRIPRADVTAFITSPAVSVSKETADAILHWDGRQRIGDLSERRYPDKSFKEVRGGVTNQHLCNTSCSLETWDFLTYTIFSKIGELRSDRDLKRAGVNIGEQVVINDELVNSVPLAALRLGPFLESLKPSVYTNPVKSFYGSAYTEHSDPHLTELTRDYPKNKHPALVDIRPAVSPDLGSIAFFRTKAPHPRPDSASSQKSARYETTKAEKAGVAASADSKISFFAEPFKRHTKFMQNKKQKLDDVLGSFM</sequence>
<comment type="caution">
    <text evidence="2">The sequence shown here is derived from an EMBL/GenBank/DDBJ whole genome shotgun (WGS) entry which is preliminary data.</text>
</comment>
<dbReference type="OrthoDB" id="5273928at2759"/>
<feature type="region of interest" description="Disordered" evidence="1">
    <location>
        <begin position="513"/>
        <end position="538"/>
    </location>
</feature>
<evidence type="ECO:0008006" key="4">
    <source>
        <dbReference type="Google" id="ProtNLM"/>
    </source>
</evidence>
<organism evidence="2 3">
    <name type="scientific">Cadophora malorum</name>
    <dbReference type="NCBI Taxonomy" id="108018"/>
    <lineage>
        <taxon>Eukaryota</taxon>
        <taxon>Fungi</taxon>
        <taxon>Dikarya</taxon>
        <taxon>Ascomycota</taxon>
        <taxon>Pezizomycotina</taxon>
        <taxon>Leotiomycetes</taxon>
        <taxon>Helotiales</taxon>
        <taxon>Ploettnerulaceae</taxon>
        <taxon>Cadophora</taxon>
    </lineage>
</organism>
<evidence type="ECO:0000313" key="2">
    <source>
        <dbReference type="EMBL" id="KAG4423361.1"/>
    </source>
</evidence>
<dbReference type="AlphaFoldDB" id="A0A8H7WEK5"/>